<name>A0ACB8DPB2_DERSI</name>
<keyword evidence="2" id="KW-1185">Reference proteome</keyword>
<accession>A0ACB8DPB2</accession>
<reference evidence="1" key="1">
    <citation type="submission" date="2020-05" db="EMBL/GenBank/DDBJ databases">
        <title>Large-scale comparative analyses of tick genomes elucidate their genetic diversity and vector capacities.</title>
        <authorList>
            <person name="Jia N."/>
            <person name="Wang J."/>
            <person name="Shi W."/>
            <person name="Du L."/>
            <person name="Sun Y."/>
            <person name="Zhan W."/>
            <person name="Jiang J."/>
            <person name="Wang Q."/>
            <person name="Zhang B."/>
            <person name="Ji P."/>
            <person name="Sakyi L.B."/>
            <person name="Cui X."/>
            <person name="Yuan T."/>
            <person name="Jiang B."/>
            <person name="Yang W."/>
            <person name="Lam T.T.-Y."/>
            <person name="Chang Q."/>
            <person name="Ding S."/>
            <person name="Wang X."/>
            <person name="Zhu J."/>
            <person name="Ruan X."/>
            <person name="Zhao L."/>
            <person name="Wei J."/>
            <person name="Que T."/>
            <person name="Du C."/>
            <person name="Cheng J."/>
            <person name="Dai P."/>
            <person name="Han X."/>
            <person name="Huang E."/>
            <person name="Gao Y."/>
            <person name="Liu J."/>
            <person name="Shao H."/>
            <person name="Ye R."/>
            <person name="Li L."/>
            <person name="Wei W."/>
            <person name="Wang X."/>
            <person name="Wang C."/>
            <person name="Yang T."/>
            <person name="Huo Q."/>
            <person name="Li W."/>
            <person name="Guo W."/>
            <person name="Chen H."/>
            <person name="Zhou L."/>
            <person name="Ni X."/>
            <person name="Tian J."/>
            <person name="Zhou Y."/>
            <person name="Sheng Y."/>
            <person name="Liu T."/>
            <person name="Pan Y."/>
            <person name="Xia L."/>
            <person name="Li J."/>
            <person name="Zhao F."/>
            <person name="Cao W."/>
        </authorList>
    </citation>
    <scope>NUCLEOTIDE SEQUENCE</scope>
    <source>
        <strain evidence="1">Dsil-2018</strain>
    </source>
</reference>
<organism evidence="1 2">
    <name type="scientific">Dermacentor silvarum</name>
    <name type="common">Tick</name>
    <dbReference type="NCBI Taxonomy" id="543639"/>
    <lineage>
        <taxon>Eukaryota</taxon>
        <taxon>Metazoa</taxon>
        <taxon>Ecdysozoa</taxon>
        <taxon>Arthropoda</taxon>
        <taxon>Chelicerata</taxon>
        <taxon>Arachnida</taxon>
        <taxon>Acari</taxon>
        <taxon>Parasitiformes</taxon>
        <taxon>Ixodida</taxon>
        <taxon>Ixodoidea</taxon>
        <taxon>Ixodidae</taxon>
        <taxon>Rhipicephalinae</taxon>
        <taxon>Dermacentor</taxon>
    </lineage>
</organism>
<evidence type="ECO:0000313" key="1">
    <source>
        <dbReference type="EMBL" id="KAH7974181.1"/>
    </source>
</evidence>
<sequence length="180" mass="20454">MTRAVPFHCCFIAAYRDYPDSPNKQDPPRVRHKDLARSAASLQRRGSLSLCLDHTQKTLSSSSLVSQWRHETSFNVARSTPPSPLSSEYKMRRRSTCFSRRCRISSSLARGRPRQLTSCSATSSYKLMKARWPAHGHLKQHGEDVCYDVVTVANHETTDTLCQALQWRAGELLDIRKFGT</sequence>
<protein>
    <submittedName>
        <fullName evidence="1">Uncharacterized protein</fullName>
    </submittedName>
</protein>
<dbReference type="Proteomes" id="UP000821865">
    <property type="component" value="Chromosome 10"/>
</dbReference>
<comment type="caution">
    <text evidence="1">The sequence shown here is derived from an EMBL/GenBank/DDBJ whole genome shotgun (WGS) entry which is preliminary data.</text>
</comment>
<evidence type="ECO:0000313" key="2">
    <source>
        <dbReference type="Proteomes" id="UP000821865"/>
    </source>
</evidence>
<proteinExistence type="predicted"/>
<dbReference type="EMBL" id="CM023479">
    <property type="protein sequence ID" value="KAH7974181.1"/>
    <property type="molecule type" value="Genomic_DNA"/>
</dbReference>
<gene>
    <name evidence="1" type="ORF">HPB49_011671</name>
</gene>